<dbReference type="RefSeq" id="WP_143733188.1">
    <property type="nucleotide sequence ID" value="NZ_RYFG02000042.1"/>
</dbReference>
<dbReference type="PANTHER" id="PTHR45527:SF1">
    <property type="entry name" value="FATTY ACID SYNTHASE"/>
    <property type="match status" value="1"/>
</dbReference>
<reference evidence="4 5" key="1">
    <citation type="journal article" date="2019" name="Antonie Van Leeuwenhoek">
        <title>Description of 'Ca. Methylobacter oryzae' KRF1, a novel species from the environmentally important Methylobacter clade 2.</title>
        <authorList>
            <person name="Khatri K."/>
            <person name="Mohite J.A."/>
            <person name="Pandit P.S."/>
            <person name="Bahulikar R."/>
            <person name="Rahalkar M.C."/>
        </authorList>
    </citation>
    <scope>NUCLEOTIDE SEQUENCE [LARGE SCALE GENOMIC DNA]</scope>
    <source>
        <strain evidence="4 5">KRF1</strain>
    </source>
</reference>
<feature type="non-terminal residue" evidence="4">
    <location>
        <position position="1"/>
    </location>
</feature>
<dbReference type="InterPro" id="IPR020806">
    <property type="entry name" value="PKS_PP-bd"/>
</dbReference>
<dbReference type="Gene3D" id="3.40.50.12780">
    <property type="entry name" value="N-terminal domain of ligase-like"/>
    <property type="match status" value="1"/>
</dbReference>
<keyword evidence="1" id="KW-0596">Phosphopantetheine</keyword>
<dbReference type="SMART" id="SM00823">
    <property type="entry name" value="PKS_PP"/>
    <property type="match status" value="1"/>
</dbReference>
<dbReference type="Pfam" id="PF13193">
    <property type="entry name" value="AMP-binding_C"/>
    <property type="match status" value="1"/>
</dbReference>
<dbReference type="InterPro" id="IPR009081">
    <property type="entry name" value="PP-bd_ACP"/>
</dbReference>
<evidence type="ECO:0000313" key="5">
    <source>
        <dbReference type="Proteomes" id="UP000733744"/>
    </source>
</evidence>
<keyword evidence="2" id="KW-0597">Phosphoprotein</keyword>
<dbReference type="InterPro" id="IPR036736">
    <property type="entry name" value="ACP-like_sf"/>
</dbReference>
<dbReference type="InterPro" id="IPR000873">
    <property type="entry name" value="AMP-dep_synth/lig_dom"/>
</dbReference>
<evidence type="ECO:0000256" key="1">
    <source>
        <dbReference type="ARBA" id="ARBA00022450"/>
    </source>
</evidence>
<dbReference type="PANTHER" id="PTHR45527">
    <property type="entry name" value="NONRIBOSOMAL PEPTIDE SYNTHETASE"/>
    <property type="match status" value="1"/>
</dbReference>
<dbReference type="SUPFAM" id="SSF56801">
    <property type="entry name" value="Acetyl-CoA synthetase-like"/>
    <property type="match status" value="1"/>
</dbReference>
<dbReference type="InterPro" id="IPR020845">
    <property type="entry name" value="AMP-binding_CS"/>
</dbReference>
<dbReference type="PROSITE" id="PS50075">
    <property type="entry name" value="CARRIER"/>
    <property type="match status" value="1"/>
</dbReference>
<dbReference type="InterPro" id="IPR042099">
    <property type="entry name" value="ANL_N_sf"/>
</dbReference>
<dbReference type="CDD" id="cd05930">
    <property type="entry name" value="A_NRPS"/>
    <property type="match status" value="1"/>
</dbReference>
<dbReference type="Gene3D" id="3.30.300.30">
    <property type="match status" value="1"/>
</dbReference>
<comment type="caution">
    <text evidence="4">The sequence shown here is derived from an EMBL/GenBank/DDBJ whole genome shotgun (WGS) entry which is preliminary data.</text>
</comment>
<proteinExistence type="predicted"/>
<keyword evidence="5" id="KW-1185">Reference proteome</keyword>
<feature type="domain" description="Carrier" evidence="3">
    <location>
        <begin position="422"/>
        <end position="497"/>
    </location>
</feature>
<dbReference type="InterPro" id="IPR045851">
    <property type="entry name" value="AMP-bd_C_sf"/>
</dbReference>
<dbReference type="Pfam" id="PF00501">
    <property type="entry name" value="AMP-binding"/>
    <property type="match status" value="1"/>
</dbReference>
<evidence type="ECO:0000259" key="3">
    <source>
        <dbReference type="PROSITE" id="PS50075"/>
    </source>
</evidence>
<dbReference type="EMBL" id="RYFG02000042">
    <property type="protein sequence ID" value="TRX00058.1"/>
    <property type="molecule type" value="Genomic_DNA"/>
</dbReference>
<accession>A0ABY3CCU5</accession>
<gene>
    <name evidence="4" type="ORF">EKO24_006305</name>
</gene>
<dbReference type="PROSITE" id="PS00455">
    <property type="entry name" value="AMP_BINDING"/>
    <property type="match status" value="1"/>
</dbReference>
<dbReference type="Gene3D" id="1.10.1200.10">
    <property type="entry name" value="ACP-like"/>
    <property type="match status" value="1"/>
</dbReference>
<dbReference type="InterPro" id="IPR025110">
    <property type="entry name" value="AMP-bd_C"/>
</dbReference>
<evidence type="ECO:0000313" key="4">
    <source>
        <dbReference type="EMBL" id="TRX00058.1"/>
    </source>
</evidence>
<dbReference type="Pfam" id="PF00550">
    <property type="entry name" value="PP-binding"/>
    <property type="match status" value="1"/>
</dbReference>
<sequence>QGRLDGLFPQTAMPVLDLDAECPPWAERPHSNPDRQGLTPSHLAYMIYTSGSTGNPKGVMVSHRNVVHSTAARFSRYREAVSAYLLLSSFAFDSSVAGLFWTLGQGGRLYLPADDIAKEPAALAGLIADGQVSHLLALPSFYALLLKQAGSKLQHLKTVIVAGETCSTEVVRQHYAALPRVPLYNEYGPTECTVWSSVHLTNRDDLDRPLSIGRPIDNARLYILDGSGNLLPVGVPGELHIGGEGVVRGYWNCTELTAKRFIADPFTEEANARIYKTGDLARWRDDGTIEFLGRNDFQVKIRGFRIEPGDIEAKLVEHLAVRDAAVLAHEDSDGAKRLIAYVVLKAELSSLSAHMPSGYKDYLSPSAFELRDFLKKKLPDFMVPSVFIFLDTLPVLANGKLDRKALPKPERDRQAANRDFVVPRNPVEIQLAEIWSEILKIDPIGIHDNFFELGGQSLLAMQVIIRIGEQLSVEIPLNTLFETSTIAELAKLIENTGARIANRSKRIIAQRRSAYRISNS</sequence>
<name>A0ABY3CCU5_9GAMM</name>
<dbReference type="Proteomes" id="UP000733744">
    <property type="component" value="Unassembled WGS sequence"/>
</dbReference>
<evidence type="ECO:0000256" key="2">
    <source>
        <dbReference type="ARBA" id="ARBA00022553"/>
    </source>
</evidence>
<dbReference type="InterPro" id="IPR010071">
    <property type="entry name" value="AA_adenyl_dom"/>
</dbReference>
<organism evidence="4 5">
    <name type="scientific">Candidatus Methylobacter oryzae</name>
    <dbReference type="NCBI Taxonomy" id="2497749"/>
    <lineage>
        <taxon>Bacteria</taxon>
        <taxon>Pseudomonadati</taxon>
        <taxon>Pseudomonadota</taxon>
        <taxon>Gammaproteobacteria</taxon>
        <taxon>Methylococcales</taxon>
        <taxon>Methylococcaceae</taxon>
        <taxon>Methylobacter</taxon>
    </lineage>
</organism>
<dbReference type="SUPFAM" id="SSF47336">
    <property type="entry name" value="ACP-like"/>
    <property type="match status" value="1"/>
</dbReference>
<protein>
    <submittedName>
        <fullName evidence="4">Amino acid adenylation domain-containing protein</fullName>
    </submittedName>
</protein>
<dbReference type="NCBIfam" id="TIGR01733">
    <property type="entry name" value="AA-adenyl-dom"/>
    <property type="match status" value="1"/>
</dbReference>